<feature type="chain" id="PRO_5002038053" evidence="3">
    <location>
        <begin position="27"/>
        <end position="780"/>
    </location>
</feature>
<dbReference type="CDD" id="cd01100">
    <property type="entry name" value="APPLE_Factor_XI_like"/>
    <property type="match status" value="2"/>
</dbReference>
<keyword evidence="1" id="KW-0677">Repeat</keyword>
<evidence type="ECO:0000256" key="3">
    <source>
        <dbReference type="SAM" id="SignalP"/>
    </source>
</evidence>
<evidence type="ECO:0000259" key="4">
    <source>
        <dbReference type="Pfam" id="PF14295"/>
    </source>
</evidence>
<organism evidence="5">
    <name type="scientific">Achlya hypogyna</name>
    <name type="common">Oomycete</name>
    <name type="synonym">Protoachlya hypogyna</name>
    <dbReference type="NCBI Taxonomy" id="1202772"/>
    <lineage>
        <taxon>Eukaryota</taxon>
        <taxon>Sar</taxon>
        <taxon>Stramenopiles</taxon>
        <taxon>Oomycota</taxon>
        <taxon>Saprolegniomycetes</taxon>
        <taxon>Saprolegniales</taxon>
        <taxon>Achlyaceae</taxon>
        <taxon>Achlya</taxon>
    </lineage>
</organism>
<reference evidence="5" key="1">
    <citation type="journal article" date="2014" name="Genome Biol. Evol.">
        <title>The secreted proteins of Achlya hypogyna and Thraustotheca clavata identify the ancestral oomycete secretome and reveal gene acquisitions by horizontal gene transfer.</title>
        <authorList>
            <person name="Misner I."/>
            <person name="Blouin N."/>
            <person name="Leonard G."/>
            <person name="Richards T.A."/>
            <person name="Lane C.E."/>
        </authorList>
    </citation>
    <scope>NUCLEOTIDE SEQUENCE</scope>
    <source>
        <strain evidence="5">ATCC 48635</strain>
    </source>
</reference>
<feature type="domain" description="Apple" evidence="4">
    <location>
        <begin position="113"/>
        <end position="149"/>
    </location>
</feature>
<proteinExistence type="predicted"/>
<dbReference type="InterPro" id="IPR003609">
    <property type="entry name" value="Pan_app"/>
</dbReference>
<dbReference type="Pfam" id="PF14295">
    <property type="entry name" value="PAN_4"/>
    <property type="match status" value="3"/>
</dbReference>
<keyword evidence="2" id="KW-1015">Disulfide bond</keyword>
<feature type="domain" description="Apple" evidence="4">
    <location>
        <begin position="34"/>
        <end position="78"/>
    </location>
</feature>
<dbReference type="AlphaFoldDB" id="A0A0A7CMJ7"/>
<feature type="domain" description="Apple" evidence="4">
    <location>
        <begin position="322"/>
        <end position="347"/>
    </location>
</feature>
<protein>
    <submittedName>
        <fullName evidence="5">Secreted protein</fullName>
    </submittedName>
</protein>
<evidence type="ECO:0000313" key="5">
    <source>
        <dbReference type="EMBL" id="AIG56102.1"/>
    </source>
</evidence>
<dbReference type="InterPro" id="IPR024078">
    <property type="entry name" value="LmbE-like_dom_sf"/>
</dbReference>
<sequence>MPASGTSLYLALLVATILEAVQQVTTCSSPSRDTDYPGNDIGQTAQGSSDNCCADCAAMNGCRAWVWTPRDGGLCLLKSQASDAYPTSGVIAAVLAEEPPQLTGSCPVQEANTDYPGNDLVRTQRATIYLCCNDCEATDGCARFVYYGGDCILKSAGGTAIPYPGAIASSFIARGPSTEPKPVIEVQTYGSYPSPTTSFASIARATWLPLTESLKAGINLFANMTLPTNAEMQAKQTSPPPPRLEATIDTYYFPLVQSVGECAVFTSTSGYVFFTYVSSTLVCIVHDFTSTSTTTYALNPPEQPLVLGQSLPWDFQISQDAASASLAACQTSCAEVAWCAAVTFEAGLCTYFGPVSSDASAIAGWVHDPITWNEVAGTMQYVTMKQRDISLEGYVTFIATSADTIASCASAAAANDLHVFSFDDSELVCTLVEIPEKESTTLQLFNYPASPVVLAGNNVPTGALAVVVAATTSAGCQLKCIPSATGCFGSTFDTATNTCTLLIATFAASTTLGWVVPNTLAKTVANPSAVAIFVNAHQDDHELFMSAQLYDAFSSVDTKIVMIYTSAGDAGATNGWWQARELGTLASAQTFVKHFGLFTPVRYTSTVVVNGHVITKVTMGNAIHYFLRLPEAGMAMLPTQTTAPIDKPSEIYTDLAALTDVVISLIKSEASGISNTVVNTHQFIDTDHVLHAMTGRLVSNGIAEDAILRQCATQNYFWGYQHWLDDVNMINPPLNEQRHIWWALNLAVVQQYPDSSPWYDHCQVLGRQYLASSIEASGTC</sequence>
<evidence type="ECO:0000256" key="1">
    <source>
        <dbReference type="ARBA" id="ARBA00022737"/>
    </source>
</evidence>
<dbReference type="Gene3D" id="3.40.50.10320">
    <property type="entry name" value="LmbE-like"/>
    <property type="match status" value="1"/>
</dbReference>
<dbReference type="InterPro" id="IPR000177">
    <property type="entry name" value="Apple"/>
</dbReference>
<dbReference type="EMBL" id="KM038641">
    <property type="protein sequence ID" value="AIG56102.1"/>
    <property type="molecule type" value="Genomic_DNA"/>
</dbReference>
<dbReference type="GO" id="GO:0005576">
    <property type="term" value="C:extracellular region"/>
    <property type="evidence" value="ECO:0007669"/>
    <property type="project" value="InterPro"/>
</dbReference>
<accession>A0A0A7CMJ7</accession>
<name>A0A0A7CMJ7_ACHHY</name>
<dbReference type="GO" id="GO:0006508">
    <property type="term" value="P:proteolysis"/>
    <property type="evidence" value="ECO:0007669"/>
    <property type="project" value="InterPro"/>
</dbReference>
<dbReference type="Gene3D" id="3.50.4.10">
    <property type="entry name" value="Hepatocyte Growth Factor"/>
    <property type="match status" value="2"/>
</dbReference>
<evidence type="ECO:0000256" key="2">
    <source>
        <dbReference type="ARBA" id="ARBA00023157"/>
    </source>
</evidence>
<feature type="signal peptide" evidence="3">
    <location>
        <begin position="1"/>
        <end position="26"/>
    </location>
</feature>
<keyword evidence="3" id="KW-0732">Signal</keyword>